<name>A0A4R2EBT1_9BACT</name>
<organism evidence="1 2">
    <name type="scientific">Acetobacteroides hydrogenigenes</name>
    <dbReference type="NCBI Taxonomy" id="979970"/>
    <lineage>
        <taxon>Bacteria</taxon>
        <taxon>Pseudomonadati</taxon>
        <taxon>Bacteroidota</taxon>
        <taxon>Bacteroidia</taxon>
        <taxon>Bacteroidales</taxon>
        <taxon>Rikenellaceae</taxon>
        <taxon>Acetobacteroides</taxon>
    </lineage>
</organism>
<dbReference type="AlphaFoldDB" id="A0A4R2EBT1"/>
<protein>
    <submittedName>
        <fullName evidence="1">Uncharacterized protein</fullName>
    </submittedName>
</protein>
<accession>A0A4R2EBT1</accession>
<proteinExistence type="predicted"/>
<sequence>MQLVSRLVGSLTCKQIPVTDSVNGQKKGYPKVPLACYAAAMLLSNNVDCIKISKRLLQTSDN</sequence>
<evidence type="ECO:0000313" key="2">
    <source>
        <dbReference type="Proteomes" id="UP000294830"/>
    </source>
</evidence>
<dbReference type="Proteomes" id="UP000294830">
    <property type="component" value="Unassembled WGS sequence"/>
</dbReference>
<comment type="caution">
    <text evidence="1">The sequence shown here is derived from an EMBL/GenBank/DDBJ whole genome shotgun (WGS) entry which is preliminary data.</text>
</comment>
<evidence type="ECO:0000313" key="1">
    <source>
        <dbReference type="EMBL" id="TCN65395.1"/>
    </source>
</evidence>
<gene>
    <name evidence="1" type="ORF">CLV25_11174</name>
</gene>
<keyword evidence="2" id="KW-1185">Reference proteome</keyword>
<reference evidence="1 2" key="1">
    <citation type="submission" date="2019-03" db="EMBL/GenBank/DDBJ databases">
        <title>Genomic Encyclopedia of Archaeal and Bacterial Type Strains, Phase II (KMG-II): from individual species to whole genera.</title>
        <authorList>
            <person name="Goeker M."/>
        </authorList>
    </citation>
    <scope>NUCLEOTIDE SEQUENCE [LARGE SCALE GENOMIC DNA]</scope>
    <source>
        <strain evidence="1 2">RL-C</strain>
    </source>
</reference>
<dbReference type="EMBL" id="SLWB01000011">
    <property type="protein sequence ID" value="TCN65395.1"/>
    <property type="molecule type" value="Genomic_DNA"/>
</dbReference>